<dbReference type="Proteomes" id="UP000282084">
    <property type="component" value="Unassembled WGS sequence"/>
</dbReference>
<evidence type="ECO:0000256" key="3">
    <source>
        <dbReference type="ARBA" id="ARBA00022723"/>
    </source>
</evidence>
<protein>
    <submittedName>
        <fullName evidence="7">Radical SAM family protein</fullName>
    </submittedName>
</protein>
<dbReference type="Gene3D" id="3.20.20.70">
    <property type="entry name" value="Aldolase class I"/>
    <property type="match status" value="1"/>
</dbReference>
<dbReference type="GO" id="GO:0005829">
    <property type="term" value="C:cytosol"/>
    <property type="evidence" value="ECO:0007669"/>
    <property type="project" value="TreeGrafter"/>
</dbReference>
<dbReference type="SFLD" id="SFLDG01082">
    <property type="entry name" value="B12-binding_domain_containing"/>
    <property type="match status" value="1"/>
</dbReference>
<dbReference type="PROSITE" id="PS51918">
    <property type="entry name" value="RADICAL_SAM"/>
    <property type="match status" value="1"/>
</dbReference>
<dbReference type="InterPro" id="IPR051198">
    <property type="entry name" value="BchE-like"/>
</dbReference>
<feature type="domain" description="Radical SAM core" evidence="6">
    <location>
        <begin position="267"/>
        <end position="493"/>
    </location>
</feature>
<keyword evidence="8" id="KW-1185">Reference proteome</keyword>
<dbReference type="GO" id="GO:0046872">
    <property type="term" value="F:metal ion binding"/>
    <property type="evidence" value="ECO:0007669"/>
    <property type="project" value="UniProtKB-KW"/>
</dbReference>
<gene>
    <name evidence="7" type="ORF">C8E97_3201</name>
</gene>
<dbReference type="PANTHER" id="PTHR43409">
    <property type="entry name" value="ANAEROBIC MAGNESIUM-PROTOPORPHYRIN IX MONOMETHYL ESTER CYCLASE-RELATED"/>
    <property type="match status" value="1"/>
</dbReference>
<evidence type="ECO:0000256" key="1">
    <source>
        <dbReference type="ARBA" id="ARBA00001966"/>
    </source>
</evidence>
<evidence type="ECO:0000256" key="4">
    <source>
        <dbReference type="ARBA" id="ARBA00023004"/>
    </source>
</evidence>
<dbReference type="SFLD" id="SFLDS00029">
    <property type="entry name" value="Radical_SAM"/>
    <property type="match status" value="1"/>
</dbReference>
<comment type="caution">
    <text evidence="7">The sequence shown here is derived from an EMBL/GenBank/DDBJ whole genome shotgun (WGS) entry which is preliminary data.</text>
</comment>
<dbReference type="InterPro" id="IPR013785">
    <property type="entry name" value="Aldolase_TIM"/>
</dbReference>
<dbReference type="GO" id="GO:0051536">
    <property type="term" value="F:iron-sulfur cluster binding"/>
    <property type="evidence" value="ECO:0007669"/>
    <property type="project" value="UniProtKB-KW"/>
</dbReference>
<dbReference type="SMART" id="SM00729">
    <property type="entry name" value="Elp3"/>
    <property type="match status" value="1"/>
</dbReference>
<evidence type="ECO:0000256" key="2">
    <source>
        <dbReference type="ARBA" id="ARBA00022691"/>
    </source>
</evidence>
<keyword evidence="2" id="KW-0949">S-adenosyl-L-methionine</keyword>
<dbReference type="PANTHER" id="PTHR43409:SF7">
    <property type="entry name" value="BLL1977 PROTEIN"/>
    <property type="match status" value="1"/>
</dbReference>
<evidence type="ECO:0000256" key="5">
    <source>
        <dbReference type="ARBA" id="ARBA00023014"/>
    </source>
</evidence>
<dbReference type="InterPro" id="IPR007197">
    <property type="entry name" value="rSAM"/>
</dbReference>
<dbReference type="InterPro" id="IPR058240">
    <property type="entry name" value="rSAM_sf"/>
</dbReference>
<sequence>MSTRSTVVLSYPPASSIWHLPMGVGYLAAILESRGHDVVQEYGYVKAVEHLLREHGGPGMARHLAVVRDPDSSVLDRYDARMAFETTTAGLGEGEGFAVERNNVKYDSKHFKGGVAELVGLLRRREDHVFHRYFTEVEVPRAVSLRPDLYGISVADERQLISGCVLASLVKEALPSTTVVLGGNYWSRVVDAFHDPLFAELFDHWDGVVHTEGFQAITQLADGVPLAGVAGLVWRDGDTVRVNGRAATPTPFEDLPTPVFAADARQWSPDFVPPLYTSSNCPMRCSFCSIAAGSDTFLARPRVMSAARIADHVMALGAHRFDVLDEFFTISRQLALGREFARRGYRATWQCYLTMNDKLGDPGVCRALADAGCAAVQLGLESLDPDVLRQEAKSWNHPRNYGRILKNLHDAGIQTHVFLIVGIPNEPINQNLRWLAFLEECGEHILTIKSGRYRLTRRAPDEQRANAGALPGIRASATDGQLLNLNRDQFSYTTNGLSRKRVEAVRDLLEEACRRHWAYQVTSTVPWWTNRGRYTLAELRDMARTLAAHRPAEQALPERRLRFALNKTASAIREECGTDTWFASYDDALRTSRELMGDLGSGAAALAVAR</sequence>
<dbReference type="AlphaFoldDB" id="A0A495W0M0"/>
<evidence type="ECO:0000313" key="7">
    <source>
        <dbReference type="EMBL" id="RKT54557.1"/>
    </source>
</evidence>
<comment type="cofactor">
    <cofactor evidence="1">
        <name>[4Fe-4S] cluster</name>
        <dbReference type="ChEBI" id="CHEBI:49883"/>
    </cofactor>
</comment>
<dbReference type="GO" id="GO:0003824">
    <property type="term" value="F:catalytic activity"/>
    <property type="evidence" value="ECO:0007669"/>
    <property type="project" value="InterPro"/>
</dbReference>
<dbReference type="Pfam" id="PF04055">
    <property type="entry name" value="Radical_SAM"/>
    <property type="match status" value="1"/>
</dbReference>
<dbReference type="EMBL" id="RBXO01000001">
    <property type="protein sequence ID" value="RKT54557.1"/>
    <property type="molecule type" value="Genomic_DNA"/>
</dbReference>
<dbReference type="OrthoDB" id="9801424at2"/>
<dbReference type="CDD" id="cd01335">
    <property type="entry name" value="Radical_SAM"/>
    <property type="match status" value="1"/>
</dbReference>
<reference evidence="7 8" key="1">
    <citation type="submission" date="2018-10" db="EMBL/GenBank/DDBJ databases">
        <title>Sequencing the genomes of 1000 actinobacteria strains.</title>
        <authorList>
            <person name="Klenk H.-P."/>
        </authorList>
    </citation>
    <scope>NUCLEOTIDE SEQUENCE [LARGE SCALE GENOMIC DNA]</scope>
    <source>
        <strain evidence="7 8">DSM 43800</strain>
    </source>
</reference>
<organism evidence="7 8">
    <name type="scientific">Saccharothrix australiensis</name>
    <dbReference type="NCBI Taxonomy" id="2072"/>
    <lineage>
        <taxon>Bacteria</taxon>
        <taxon>Bacillati</taxon>
        <taxon>Actinomycetota</taxon>
        <taxon>Actinomycetes</taxon>
        <taxon>Pseudonocardiales</taxon>
        <taxon>Pseudonocardiaceae</taxon>
        <taxon>Saccharothrix</taxon>
    </lineage>
</organism>
<keyword evidence="4" id="KW-0408">Iron</keyword>
<dbReference type="InterPro" id="IPR006638">
    <property type="entry name" value="Elp3/MiaA/NifB-like_rSAM"/>
</dbReference>
<proteinExistence type="predicted"/>
<keyword evidence="3" id="KW-0479">Metal-binding</keyword>
<accession>A0A495W0M0</accession>
<keyword evidence="5" id="KW-0411">Iron-sulfur</keyword>
<dbReference type="RefSeq" id="WP_121006274.1">
    <property type="nucleotide sequence ID" value="NZ_RBXO01000001.1"/>
</dbReference>
<evidence type="ECO:0000313" key="8">
    <source>
        <dbReference type="Proteomes" id="UP000282084"/>
    </source>
</evidence>
<dbReference type="SUPFAM" id="SSF102114">
    <property type="entry name" value="Radical SAM enzymes"/>
    <property type="match status" value="1"/>
</dbReference>
<evidence type="ECO:0000259" key="6">
    <source>
        <dbReference type="PROSITE" id="PS51918"/>
    </source>
</evidence>
<name>A0A495W0M0_9PSEU</name>